<protein>
    <submittedName>
        <fullName evidence="2">Uncharacterized protein</fullName>
    </submittedName>
</protein>
<accession>M5FZA7</accession>
<keyword evidence="3" id="KW-1185">Reference proteome</keyword>
<evidence type="ECO:0000313" key="2">
    <source>
        <dbReference type="EMBL" id="EJT98906.1"/>
    </source>
</evidence>
<feature type="compositionally biased region" description="Polar residues" evidence="1">
    <location>
        <begin position="18"/>
        <end position="30"/>
    </location>
</feature>
<name>M5FZA7_DACPD</name>
<proteinExistence type="predicted"/>
<dbReference type="EMBL" id="JH795871">
    <property type="protein sequence ID" value="EJT98906.1"/>
    <property type="molecule type" value="Genomic_DNA"/>
</dbReference>
<sequence>MATTRPTNIGGPQKAPSAATSRNPPLTSHKSMSHIVDRQSKATQPCQGKMQPATRKKDRSEMLKDMEQEWSDNLNDLIRKLQAVQRRRVAYFSERLDHFLAMPTSTQRLVTYLTRSCDLKEKWDG</sequence>
<organism evidence="2 3">
    <name type="scientific">Dacryopinax primogenitus (strain DJM 731)</name>
    <name type="common">Brown rot fungus</name>
    <dbReference type="NCBI Taxonomy" id="1858805"/>
    <lineage>
        <taxon>Eukaryota</taxon>
        <taxon>Fungi</taxon>
        <taxon>Dikarya</taxon>
        <taxon>Basidiomycota</taxon>
        <taxon>Agaricomycotina</taxon>
        <taxon>Dacrymycetes</taxon>
        <taxon>Dacrymycetales</taxon>
        <taxon>Dacrymycetaceae</taxon>
        <taxon>Dacryopinax</taxon>
    </lineage>
</organism>
<evidence type="ECO:0000313" key="3">
    <source>
        <dbReference type="Proteomes" id="UP000030653"/>
    </source>
</evidence>
<evidence type="ECO:0000256" key="1">
    <source>
        <dbReference type="SAM" id="MobiDB-lite"/>
    </source>
</evidence>
<dbReference type="AlphaFoldDB" id="M5FZA7"/>
<dbReference type="HOGENOM" id="CLU_1992563_0_0_1"/>
<dbReference type="RefSeq" id="XP_040625804.1">
    <property type="nucleotide sequence ID" value="XM_040773510.1"/>
</dbReference>
<feature type="region of interest" description="Disordered" evidence="1">
    <location>
        <begin position="1"/>
        <end position="64"/>
    </location>
</feature>
<dbReference type="Proteomes" id="UP000030653">
    <property type="component" value="Unassembled WGS sequence"/>
</dbReference>
<reference evidence="2 3" key="1">
    <citation type="journal article" date="2012" name="Science">
        <title>The Paleozoic origin of enzymatic lignin decomposition reconstructed from 31 fungal genomes.</title>
        <authorList>
            <person name="Floudas D."/>
            <person name="Binder M."/>
            <person name="Riley R."/>
            <person name="Barry K."/>
            <person name="Blanchette R.A."/>
            <person name="Henrissat B."/>
            <person name="Martinez A.T."/>
            <person name="Otillar R."/>
            <person name="Spatafora J.W."/>
            <person name="Yadav J.S."/>
            <person name="Aerts A."/>
            <person name="Benoit I."/>
            <person name="Boyd A."/>
            <person name="Carlson A."/>
            <person name="Copeland A."/>
            <person name="Coutinho P.M."/>
            <person name="de Vries R.P."/>
            <person name="Ferreira P."/>
            <person name="Findley K."/>
            <person name="Foster B."/>
            <person name="Gaskell J."/>
            <person name="Glotzer D."/>
            <person name="Gorecki P."/>
            <person name="Heitman J."/>
            <person name="Hesse C."/>
            <person name="Hori C."/>
            <person name="Igarashi K."/>
            <person name="Jurgens J.A."/>
            <person name="Kallen N."/>
            <person name="Kersten P."/>
            <person name="Kohler A."/>
            <person name="Kuees U."/>
            <person name="Kumar T.K.A."/>
            <person name="Kuo A."/>
            <person name="LaButti K."/>
            <person name="Larrondo L.F."/>
            <person name="Lindquist E."/>
            <person name="Ling A."/>
            <person name="Lombard V."/>
            <person name="Lucas S."/>
            <person name="Lundell T."/>
            <person name="Martin R."/>
            <person name="McLaughlin D.J."/>
            <person name="Morgenstern I."/>
            <person name="Morin E."/>
            <person name="Murat C."/>
            <person name="Nagy L.G."/>
            <person name="Nolan M."/>
            <person name="Ohm R.A."/>
            <person name="Patyshakuliyeva A."/>
            <person name="Rokas A."/>
            <person name="Ruiz-Duenas F.J."/>
            <person name="Sabat G."/>
            <person name="Salamov A."/>
            <person name="Samejima M."/>
            <person name="Schmutz J."/>
            <person name="Slot J.C."/>
            <person name="St John F."/>
            <person name="Stenlid J."/>
            <person name="Sun H."/>
            <person name="Sun S."/>
            <person name="Syed K."/>
            <person name="Tsang A."/>
            <person name="Wiebenga A."/>
            <person name="Young D."/>
            <person name="Pisabarro A."/>
            <person name="Eastwood D.C."/>
            <person name="Martin F."/>
            <person name="Cullen D."/>
            <person name="Grigoriev I.V."/>
            <person name="Hibbett D.S."/>
        </authorList>
    </citation>
    <scope>NUCLEOTIDE SEQUENCE [LARGE SCALE GENOMIC DNA]</scope>
    <source>
        <strain evidence="2 3">DJM-731 SS1</strain>
    </source>
</reference>
<dbReference type="GeneID" id="63688572"/>
<gene>
    <name evidence="2" type="ORF">DACRYDRAFT_24026</name>
</gene>